<dbReference type="SUPFAM" id="SSF55116">
    <property type="entry name" value="Formiminotransferase domain of formiminotransferase-cyclodeaminase"/>
    <property type="match status" value="2"/>
</dbReference>
<dbReference type="GO" id="GO:0030409">
    <property type="term" value="F:glutamate formimidoyltransferase activity"/>
    <property type="evidence" value="ECO:0007669"/>
    <property type="project" value="UniProtKB-EC"/>
</dbReference>
<feature type="region of interest" description="Disordered" evidence="3">
    <location>
        <begin position="242"/>
        <end position="261"/>
    </location>
</feature>
<dbReference type="InterPro" id="IPR013802">
    <property type="entry name" value="Formiminotransferase_C"/>
</dbReference>
<dbReference type="InterPro" id="IPR037064">
    <property type="entry name" value="Formiminotransferase_N_sf"/>
</dbReference>
<dbReference type="InterPro" id="IPR051623">
    <property type="entry name" value="FTCD"/>
</dbReference>
<reference evidence="6 7" key="1">
    <citation type="submission" date="2018-10" db="EMBL/GenBank/DDBJ databases">
        <title>Genomic Encyclopedia of Archaeal and Bacterial Type Strains, Phase II (KMG-II): from individual species to whole genera.</title>
        <authorList>
            <person name="Goeker M."/>
        </authorList>
    </citation>
    <scope>NUCLEOTIDE SEQUENCE [LARGE SCALE GENOMIC DNA]</scope>
    <source>
        <strain evidence="6 7">DSM 14954</strain>
    </source>
</reference>
<dbReference type="Pfam" id="PF07837">
    <property type="entry name" value="FTCD_N"/>
    <property type="match status" value="1"/>
</dbReference>
<evidence type="ECO:0000256" key="1">
    <source>
        <dbReference type="ARBA" id="ARBA00012252"/>
    </source>
</evidence>
<evidence type="ECO:0000256" key="3">
    <source>
        <dbReference type="SAM" id="MobiDB-lite"/>
    </source>
</evidence>
<evidence type="ECO:0000259" key="4">
    <source>
        <dbReference type="SMART" id="SM01221"/>
    </source>
</evidence>
<organism evidence="6 7">
    <name type="scientific">Solirubrobacter pauli</name>
    <dbReference type="NCBI Taxonomy" id="166793"/>
    <lineage>
        <taxon>Bacteria</taxon>
        <taxon>Bacillati</taxon>
        <taxon>Actinomycetota</taxon>
        <taxon>Thermoleophilia</taxon>
        <taxon>Solirubrobacterales</taxon>
        <taxon>Solirubrobacteraceae</taxon>
        <taxon>Solirubrobacter</taxon>
    </lineage>
</organism>
<feature type="domain" description="Formiminotransferase C-terminal subdomain" evidence="4">
    <location>
        <begin position="160"/>
        <end position="258"/>
    </location>
</feature>
<evidence type="ECO:0000259" key="5">
    <source>
        <dbReference type="SMART" id="SM01222"/>
    </source>
</evidence>
<evidence type="ECO:0000313" key="6">
    <source>
        <dbReference type="EMBL" id="RKQ86896.1"/>
    </source>
</evidence>
<gene>
    <name evidence="6" type="ORF">C8N24_4913</name>
</gene>
<dbReference type="InterPro" id="IPR037070">
    <property type="entry name" value="Formiminotransferase_C_sf"/>
</dbReference>
<protein>
    <recommendedName>
        <fullName evidence="1">glutamate formimidoyltransferase</fullName>
        <ecNumber evidence="1">2.1.2.5</ecNumber>
    </recommendedName>
</protein>
<feature type="domain" description="Formiminotransferase N-terminal subdomain" evidence="5">
    <location>
        <begin position="1"/>
        <end position="159"/>
    </location>
</feature>
<sequence>MLISVPNVSEGRDQAKLDRLAQAFAPVCWSSDADHNRAVFTLTGGPGQLHQQVLAGARVLLEEIDLTHHQGLHPRVGALDVAPIVYLDPEDRGAATAEALVLADELGRLGIPVYLYGDLAGGRTRAELRKPGGLAGFTPDFGPHDLHPTAGATLVTARPPLVAFNVEIDAPLATAKEIALKLRSDLDVRALGLQLSTTTQVSTNIEDHTRTTMADVVAAVRAHATVTGAELVAPAPRAAHEGFPEDVPLRGPAPLEDHLSS</sequence>
<dbReference type="GO" id="GO:0005542">
    <property type="term" value="F:folic acid binding"/>
    <property type="evidence" value="ECO:0007669"/>
    <property type="project" value="InterPro"/>
</dbReference>
<dbReference type="InterPro" id="IPR012886">
    <property type="entry name" value="Formiminotransferase_N"/>
</dbReference>
<comment type="caution">
    <text evidence="6">The sequence shown here is derived from an EMBL/GenBank/DDBJ whole genome shotgun (WGS) entry which is preliminary data.</text>
</comment>
<dbReference type="EMBL" id="RBIL01000002">
    <property type="protein sequence ID" value="RKQ86896.1"/>
    <property type="molecule type" value="Genomic_DNA"/>
</dbReference>
<dbReference type="EC" id="2.1.2.5" evidence="1"/>
<dbReference type="Gene3D" id="3.30.70.670">
    <property type="entry name" value="Formiminotransferase, C-terminal subdomain"/>
    <property type="match status" value="1"/>
</dbReference>
<dbReference type="SMART" id="SM01221">
    <property type="entry name" value="FTCD"/>
    <property type="match status" value="1"/>
</dbReference>
<dbReference type="Gene3D" id="3.30.990.10">
    <property type="entry name" value="Formiminotransferase, N-terminal subdomain"/>
    <property type="match status" value="1"/>
</dbReference>
<evidence type="ECO:0000313" key="7">
    <source>
        <dbReference type="Proteomes" id="UP000278962"/>
    </source>
</evidence>
<dbReference type="SMART" id="SM01222">
    <property type="entry name" value="FTCD_N"/>
    <property type="match status" value="1"/>
</dbReference>
<keyword evidence="7" id="KW-1185">Reference proteome</keyword>
<dbReference type="PANTHER" id="PTHR12234">
    <property type="entry name" value="FORMIMINOTRANSFERASE-CYCLODEAMINASE"/>
    <property type="match status" value="1"/>
</dbReference>
<name>A0A660KZ32_9ACTN</name>
<keyword evidence="2 6" id="KW-0808">Transferase</keyword>
<dbReference type="InterPro" id="IPR022384">
    <property type="entry name" value="FormiminoTrfase_cat_dom_sf"/>
</dbReference>
<dbReference type="Proteomes" id="UP000278962">
    <property type="component" value="Unassembled WGS sequence"/>
</dbReference>
<evidence type="ECO:0000256" key="2">
    <source>
        <dbReference type="ARBA" id="ARBA00022679"/>
    </source>
</evidence>
<dbReference type="AlphaFoldDB" id="A0A660KZ32"/>
<accession>A0A660KZ32</accession>
<dbReference type="PANTHER" id="PTHR12234:SF1">
    <property type="entry name" value="FORMIMINOTRANSFERASE N-TERMINAL SUBDOMAIN-CONTAINING PROTEIN"/>
    <property type="match status" value="1"/>
</dbReference>
<proteinExistence type="predicted"/>